<reference evidence="1" key="1">
    <citation type="submission" date="2015-07" db="EMBL/GenBank/DDBJ databases">
        <title>Elucidating the P. pachyrhizi secretome and potential effectors.</title>
        <authorList>
            <person name="de Carvalho M.C.C.G."/>
            <person name="Nascimento L.C."/>
            <person name="Darben L.M."/>
            <person name="Polizel-Podanosqui A.M."/>
            <person name="Lopes-Caitar V.S."/>
            <person name="Rocha C.S."/>
            <person name="Qi M."/>
            <person name="Carazolle M."/>
            <person name="Kuwahara M.K."/>
            <person name="Pereira G.A.G."/>
            <person name="Abdelnoor R.V."/>
            <person name="Whitham S.A."/>
            <person name="Marcelino-Guimaraes F.C."/>
        </authorList>
    </citation>
    <scope>NUCLEOTIDE SEQUENCE</scope>
</reference>
<proteinExistence type="evidence at transcript level"/>
<dbReference type="EMBL" id="KT247296">
    <property type="protein sequence ID" value="ALL41385.1"/>
    <property type="molecule type" value="mRNA"/>
</dbReference>
<organism evidence="1">
    <name type="scientific">Phakopsora pachyrhizi</name>
    <name type="common">Asian soybean rust disease fungus</name>
    <dbReference type="NCBI Taxonomy" id="170000"/>
    <lineage>
        <taxon>Eukaryota</taxon>
        <taxon>Fungi</taxon>
        <taxon>Dikarya</taxon>
        <taxon>Basidiomycota</taxon>
        <taxon>Pucciniomycotina</taxon>
        <taxon>Pucciniomycetes</taxon>
        <taxon>Pucciniales</taxon>
        <taxon>Phakopsoraceae</taxon>
        <taxon>Phakopsora</taxon>
    </lineage>
</organism>
<name>A0A0S1MKC1_PHAPC</name>
<accession>A0A0S1MKC1</accession>
<dbReference type="AlphaFoldDB" id="A0A0S1MKC1"/>
<sequence length="44" mass="4730">MNNGSMTFTTQTIRAVLTTTIGHQPLRPLAELQTLMISGPLTSS</sequence>
<evidence type="ECO:0000313" key="1">
    <source>
        <dbReference type="EMBL" id="ALL41385.1"/>
    </source>
</evidence>
<protein>
    <submittedName>
        <fullName evidence="1">Uncharacterized protein</fullName>
    </submittedName>
</protein>